<dbReference type="AlphaFoldDB" id="A0A8X6W362"/>
<gene>
    <name evidence="2" type="ORF">TNCV_930771</name>
</gene>
<dbReference type="Proteomes" id="UP000887159">
    <property type="component" value="Unassembled WGS sequence"/>
</dbReference>
<evidence type="ECO:0000256" key="1">
    <source>
        <dbReference type="SAM" id="MobiDB-lite"/>
    </source>
</evidence>
<name>A0A8X6W362_TRICX</name>
<proteinExistence type="predicted"/>
<feature type="region of interest" description="Disordered" evidence="1">
    <location>
        <begin position="1"/>
        <end position="20"/>
    </location>
</feature>
<comment type="caution">
    <text evidence="2">The sequence shown here is derived from an EMBL/GenBank/DDBJ whole genome shotgun (WGS) entry which is preliminary data.</text>
</comment>
<keyword evidence="3" id="KW-1185">Reference proteome</keyword>
<organism evidence="2 3">
    <name type="scientific">Trichonephila clavipes</name>
    <name type="common">Golden silk orbweaver</name>
    <name type="synonym">Nephila clavipes</name>
    <dbReference type="NCBI Taxonomy" id="2585209"/>
    <lineage>
        <taxon>Eukaryota</taxon>
        <taxon>Metazoa</taxon>
        <taxon>Ecdysozoa</taxon>
        <taxon>Arthropoda</taxon>
        <taxon>Chelicerata</taxon>
        <taxon>Arachnida</taxon>
        <taxon>Araneae</taxon>
        <taxon>Araneomorphae</taxon>
        <taxon>Entelegynae</taxon>
        <taxon>Araneoidea</taxon>
        <taxon>Nephilidae</taxon>
        <taxon>Trichonephila</taxon>
    </lineage>
</organism>
<dbReference type="EMBL" id="BMAU01021378">
    <property type="protein sequence ID" value="GFY26936.1"/>
    <property type="molecule type" value="Genomic_DNA"/>
</dbReference>
<protein>
    <submittedName>
        <fullName evidence="2">Uncharacterized protein</fullName>
    </submittedName>
</protein>
<evidence type="ECO:0000313" key="2">
    <source>
        <dbReference type="EMBL" id="GFY26936.1"/>
    </source>
</evidence>
<evidence type="ECO:0000313" key="3">
    <source>
        <dbReference type="Proteomes" id="UP000887159"/>
    </source>
</evidence>
<sequence length="144" mass="16912">MDFREINSRGKRGELSGRVDRQNSHIRTAKTTIIKFGLSASFVELEFAKSALNKVTLNLLVTKSGNAIWNWIWIPIRKRVSLSPCQNDRHIMEDITGLYRYDWHSTTLPVIWRIGERTIPYSWRACEQLHHFECYSFVDCVIRV</sequence>
<reference evidence="2" key="1">
    <citation type="submission" date="2020-08" db="EMBL/GenBank/DDBJ databases">
        <title>Multicomponent nature underlies the extraordinary mechanical properties of spider dragline silk.</title>
        <authorList>
            <person name="Kono N."/>
            <person name="Nakamura H."/>
            <person name="Mori M."/>
            <person name="Yoshida Y."/>
            <person name="Ohtoshi R."/>
            <person name="Malay A.D."/>
            <person name="Moran D.A.P."/>
            <person name="Tomita M."/>
            <person name="Numata K."/>
            <person name="Arakawa K."/>
        </authorList>
    </citation>
    <scope>NUCLEOTIDE SEQUENCE</scope>
</reference>
<accession>A0A8X6W362</accession>